<reference evidence="5 6" key="1">
    <citation type="submission" date="2020-08" db="EMBL/GenBank/DDBJ databases">
        <authorList>
            <person name="Hejnol A."/>
        </authorList>
    </citation>
    <scope>NUCLEOTIDE SEQUENCE [LARGE SCALE GENOMIC DNA]</scope>
</reference>
<accession>A0A7I8WCL6</accession>
<dbReference type="Proteomes" id="UP000549394">
    <property type="component" value="Unassembled WGS sequence"/>
</dbReference>
<dbReference type="InterPro" id="IPR002716">
    <property type="entry name" value="PIN_dom"/>
</dbReference>
<gene>
    <name evidence="5" type="ORF">DGYR_LOCUS13224</name>
</gene>
<dbReference type="GO" id="GO:0000184">
    <property type="term" value="P:nuclear-transcribed mRNA catabolic process, nonsense-mediated decay"/>
    <property type="evidence" value="ECO:0007669"/>
    <property type="project" value="UniProtKB-KW"/>
</dbReference>
<dbReference type="OrthoDB" id="2017974at2759"/>
<feature type="compositionally biased region" description="Polar residues" evidence="3">
    <location>
        <begin position="160"/>
        <end position="170"/>
    </location>
</feature>
<feature type="compositionally biased region" description="Basic and acidic residues" evidence="3">
    <location>
        <begin position="171"/>
        <end position="190"/>
    </location>
</feature>
<feature type="compositionally biased region" description="Basic and acidic residues" evidence="3">
    <location>
        <begin position="99"/>
        <end position="112"/>
    </location>
</feature>
<evidence type="ECO:0000256" key="3">
    <source>
        <dbReference type="SAM" id="MobiDB-lite"/>
    </source>
</evidence>
<dbReference type="InterPro" id="IPR018834">
    <property type="entry name" value="DNA/RNA-bd_Est1-type"/>
</dbReference>
<evidence type="ECO:0000313" key="6">
    <source>
        <dbReference type="Proteomes" id="UP000549394"/>
    </source>
</evidence>
<name>A0A7I8WCL6_9ANNE</name>
<feature type="compositionally biased region" description="Basic and acidic residues" evidence="3">
    <location>
        <begin position="125"/>
        <end position="147"/>
    </location>
</feature>
<evidence type="ECO:0000313" key="5">
    <source>
        <dbReference type="EMBL" id="CAD5125929.1"/>
    </source>
</evidence>
<feature type="compositionally biased region" description="Basic residues" evidence="3">
    <location>
        <begin position="84"/>
        <end position="98"/>
    </location>
</feature>
<dbReference type="GO" id="GO:0070034">
    <property type="term" value="F:telomerase RNA binding"/>
    <property type="evidence" value="ECO:0007669"/>
    <property type="project" value="TreeGrafter"/>
</dbReference>
<dbReference type="Pfam" id="PF10373">
    <property type="entry name" value="EST1_DNA_bind"/>
    <property type="match status" value="1"/>
</dbReference>
<feature type="domain" description="PIN" evidence="4">
    <location>
        <begin position="842"/>
        <end position="990"/>
    </location>
</feature>
<sequence>MASEKQNDNESRIVFLTYTELVDYSNHFANNMENEKDSKRQSSKEPKGKKTDQEYYVPPSRKSEAGSRRNPSCKTDEGSSKSKSTNRSKVSRGRGSKMKKGESPIDIHEVDGRLQTLTFSNSKYSESKESRKSAESKRNNPDREHDRRRTNKNRGGLLSLQKSNKSQNLSESHRRSLERAIRSDPSRVLDDPDLIPASKLKSSYGGNSMESKTLPNFYPLSIKNENVNVEGYTSFEDYMQDILGEDIESSCFFSFWKDDVDTILQYASKESRTQASQAAVKYTKELQNYRSFNPESFRQTWTLRVRQVTCYAFLVACFPNYAYTESIDQFLFLEVFYKKVKEMEKCGARLEHDVLTLTGVYTYRNIITKFKELFKEKLPSSTNLSGLLHRLYISQGDLERYLQTFSNAKDFSHAIKSYEAACSVLKHSGKPHHQLAVISLQKNNELLTMFYYIRALAIRHPFPTVEDKITHMFHSIDGKMAAFRKLWTSQNINLDSPGKLSKLVTLRILYIYSRIYSRTSLETIPTLHSKLISDIKDMLAFQKLNDDHFFTRILVIETYLVSYLMQKKDNQQRVSMVLAEILDILQVLCDFTSKMLEKGPSRESKKDYIVNRHCTPLLTSIKYHFDWIISLPDIWNSPNYQLNLQKFWAALATFFNSIEKVKTTSIKIFQAKSSPDNCKAIIEKSEILDGFSIFVPTPFDDCFVEEKVNDDAAYLVCLINSLKQYSFYFCGLDPPVLTYDAEGCIVPVQVVEPEEDIAEENEESSNVEVIVEEVEEEGFEDLERREIAEENMYDVSQEIRELRARRRETARQIQLQKKLKKETAEFFERERVNDVKLHVQPRILIFDTNCYVHCLNRVKKFIEDEKKRYTIVVPLVIIHELTVLSARGPDNKAAKGAIITLQYLKETIFHKNTRSKYTHVYALTASGSRLDRLDFLHDVSRDEKQNDDTILQCCLHYCSKSDEVTDDKQNGPRHIHRKVILLTEDVNLRLKAKALNIPAEQIAKFLK</sequence>
<dbReference type="Gene3D" id="3.40.50.1010">
    <property type="entry name" value="5'-nuclease"/>
    <property type="match status" value="1"/>
</dbReference>
<dbReference type="GO" id="GO:0042162">
    <property type="term" value="F:telomeric DNA binding"/>
    <property type="evidence" value="ECO:0007669"/>
    <property type="project" value="TreeGrafter"/>
</dbReference>
<dbReference type="PANTHER" id="PTHR15696:SF0">
    <property type="entry name" value="TELOMERASE-BINDING PROTEIN EST1A"/>
    <property type="match status" value="1"/>
</dbReference>
<dbReference type="InterPro" id="IPR029060">
    <property type="entry name" value="PIN-like_dom_sf"/>
</dbReference>
<keyword evidence="2" id="KW-0175">Coiled coil</keyword>
<evidence type="ECO:0000259" key="4">
    <source>
        <dbReference type="SMART" id="SM00670"/>
    </source>
</evidence>
<protein>
    <submittedName>
        <fullName evidence="5">DgyrCDS14110</fullName>
    </submittedName>
</protein>
<dbReference type="AlphaFoldDB" id="A0A7I8WCL6"/>
<feature type="region of interest" description="Disordered" evidence="3">
    <location>
        <begin position="29"/>
        <end position="208"/>
    </location>
</feature>
<dbReference type="SUPFAM" id="SSF88723">
    <property type="entry name" value="PIN domain-like"/>
    <property type="match status" value="1"/>
</dbReference>
<evidence type="ECO:0000256" key="2">
    <source>
        <dbReference type="SAM" id="Coils"/>
    </source>
</evidence>
<comment type="caution">
    <text evidence="5">The sequence shown here is derived from an EMBL/GenBank/DDBJ whole genome shotgun (WGS) entry which is preliminary data.</text>
</comment>
<evidence type="ECO:0000256" key="1">
    <source>
        <dbReference type="ARBA" id="ARBA00023161"/>
    </source>
</evidence>
<dbReference type="PANTHER" id="PTHR15696">
    <property type="entry name" value="SMG-7 SUPPRESSOR WITH MORPHOLOGICAL EFFECT ON GENITALIA PROTEIN 7"/>
    <property type="match status" value="1"/>
</dbReference>
<dbReference type="InterPro" id="IPR011990">
    <property type="entry name" value="TPR-like_helical_dom_sf"/>
</dbReference>
<feature type="coiled-coil region" evidence="2">
    <location>
        <begin position="757"/>
        <end position="819"/>
    </location>
</feature>
<proteinExistence type="predicted"/>
<dbReference type="SMART" id="SM00670">
    <property type="entry name" value="PINc"/>
    <property type="match status" value="1"/>
</dbReference>
<dbReference type="GO" id="GO:0005697">
    <property type="term" value="C:telomerase holoenzyme complex"/>
    <property type="evidence" value="ECO:0007669"/>
    <property type="project" value="TreeGrafter"/>
</dbReference>
<dbReference type="Gene3D" id="1.25.40.10">
    <property type="entry name" value="Tetratricopeptide repeat domain"/>
    <property type="match status" value="1"/>
</dbReference>
<dbReference type="InterPro" id="IPR045153">
    <property type="entry name" value="Est1/Ebs1-like"/>
</dbReference>
<dbReference type="Pfam" id="PF13638">
    <property type="entry name" value="PIN_4"/>
    <property type="match status" value="1"/>
</dbReference>
<keyword evidence="1" id="KW-0866">Nonsense-mediated mRNA decay</keyword>
<organism evidence="5 6">
    <name type="scientific">Dimorphilus gyrociliatus</name>
    <dbReference type="NCBI Taxonomy" id="2664684"/>
    <lineage>
        <taxon>Eukaryota</taxon>
        <taxon>Metazoa</taxon>
        <taxon>Spiralia</taxon>
        <taxon>Lophotrochozoa</taxon>
        <taxon>Annelida</taxon>
        <taxon>Polychaeta</taxon>
        <taxon>Polychaeta incertae sedis</taxon>
        <taxon>Dinophilidae</taxon>
        <taxon>Dimorphilus</taxon>
    </lineage>
</organism>
<keyword evidence="6" id="KW-1185">Reference proteome</keyword>
<feature type="compositionally biased region" description="Basic and acidic residues" evidence="3">
    <location>
        <begin position="33"/>
        <end position="53"/>
    </location>
</feature>
<dbReference type="SUPFAM" id="SSF48452">
    <property type="entry name" value="TPR-like"/>
    <property type="match status" value="1"/>
</dbReference>
<dbReference type="EMBL" id="CAJFCJ010000030">
    <property type="protein sequence ID" value="CAD5125929.1"/>
    <property type="molecule type" value="Genomic_DNA"/>
</dbReference>